<accession>A0A2S7UV38</accession>
<gene>
    <name evidence="2" type="ORF">BTO11_07905</name>
</gene>
<name>A0A2S7UV38_9GAMM</name>
<keyword evidence="3" id="KW-1185">Reference proteome</keyword>
<dbReference type="InterPro" id="IPR011256">
    <property type="entry name" value="Reg_factor_effector_dom_sf"/>
</dbReference>
<dbReference type="RefSeq" id="WP_105052084.1">
    <property type="nucleotide sequence ID" value="NZ_BMYG01000002.1"/>
</dbReference>
<evidence type="ECO:0000259" key="1">
    <source>
        <dbReference type="SMART" id="SM00871"/>
    </source>
</evidence>
<dbReference type="EMBL" id="MSCH01000003">
    <property type="protein sequence ID" value="PQJ53598.1"/>
    <property type="molecule type" value="Genomic_DNA"/>
</dbReference>
<sequence length="160" mass="18628">MDVKPVIVEGIKLSGLSVQLTRSQNQNHQIIAKHWQAFNHILKSKDLKLGRNWVKYGITKKVGDSYYYMTAIPSDVVAYGGEIDGFETLILDTAEYCCFQHMGSMDLIKSTIYKIYKEIIPSLGIRLNENRELIHYERYDYRFNWNKPNSIIDIYVPTTE</sequence>
<reference evidence="2 3" key="1">
    <citation type="submission" date="2016-12" db="EMBL/GenBank/DDBJ databases">
        <title>Diversity of luminous bacteria.</title>
        <authorList>
            <person name="Yoshizawa S."/>
            <person name="Kogure K."/>
        </authorList>
    </citation>
    <scope>NUCLEOTIDE SEQUENCE [LARGE SCALE GENOMIC DNA]</scope>
    <source>
        <strain evidence="2 3">SA4-48</strain>
    </source>
</reference>
<dbReference type="AlphaFoldDB" id="A0A2S7UV38"/>
<dbReference type="Pfam" id="PF06445">
    <property type="entry name" value="GyrI-like"/>
    <property type="match status" value="1"/>
</dbReference>
<protein>
    <recommendedName>
        <fullName evidence="1">AraC effector-binding domain-containing protein</fullName>
    </recommendedName>
</protein>
<comment type="caution">
    <text evidence="2">The sequence shown here is derived from an EMBL/GenBank/DDBJ whole genome shotgun (WGS) entry which is preliminary data.</text>
</comment>
<dbReference type="SMART" id="SM00871">
    <property type="entry name" value="AraC_E_bind"/>
    <property type="match status" value="1"/>
</dbReference>
<organism evidence="2 3">
    <name type="scientific">Psychrosphaera saromensis</name>
    <dbReference type="NCBI Taxonomy" id="716813"/>
    <lineage>
        <taxon>Bacteria</taxon>
        <taxon>Pseudomonadati</taxon>
        <taxon>Pseudomonadota</taxon>
        <taxon>Gammaproteobacteria</taxon>
        <taxon>Alteromonadales</taxon>
        <taxon>Pseudoalteromonadaceae</taxon>
        <taxon>Psychrosphaera</taxon>
    </lineage>
</organism>
<evidence type="ECO:0000313" key="3">
    <source>
        <dbReference type="Proteomes" id="UP000239007"/>
    </source>
</evidence>
<proteinExistence type="predicted"/>
<dbReference type="SUPFAM" id="SSF55136">
    <property type="entry name" value="Probable bacterial effector-binding domain"/>
    <property type="match status" value="1"/>
</dbReference>
<feature type="domain" description="AraC effector-binding" evidence="1">
    <location>
        <begin position="1"/>
        <end position="159"/>
    </location>
</feature>
<dbReference type="InterPro" id="IPR010499">
    <property type="entry name" value="AraC_E-bd"/>
</dbReference>
<evidence type="ECO:0000313" key="2">
    <source>
        <dbReference type="EMBL" id="PQJ53598.1"/>
    </source>
</evidence>
<dbReference type="InterPro" id="IPR029442">
    <property type="entry name" value="GyrI-like"/>
</dbReference>
<dbReference type="OrthoDB" id="282744at2"/>
<dbReference type="Proteomes" id="UP000239007">
    <property type="component" value="Unassembled WGS sequence"/>
</dbReference>
<dbReference type="Gene3D" id="3.20.80.10">
    <property type="entry name" value="Regulatory factor, effector binding domain"/>
    <property type="match status" value="1"/>
</dbReference>